<evidence type="ECO:0000313" key="7">
    <source>
        <dbReference type="Proteomes" id="UP000693970"/>
    </source>
</evidence>
<evidence type="ECO:0000313" key="6">
    <source>
        <dbReference type="EMBL" id="KAG7367847.1"/>
    </source>
</evidence>
<sequence length="233" mass="25941">MSSDDTVTIKLWSLPPSSNSGVIRSFLAVTGIPFEEDNAWGKTRTPEYIAKFPNHCAPAIEHGDVSVTETATILRYLARAFPDKAGKYYPYDDVVQAAKVDMICDMINTGMCTYLPKAIYPTLSFPVYPGDVGAIDELKEKYTDVAAKAAQEALFEYLNNKVVGIFLKDTKFLLSDEPTIADFRFAPMLSQIKCSSLDLPERLVEYEAAMKELPGYADAVKPAEDYCSPFWKK</sequence>
<dbReference type="PANTHER" id="PTHR43917">
    <property type="match status" value="1"/>
</dbReference>
<dbReference type="PROSITE" id="PS50405">
    <property type="entry name" value="GST_CTER"/>
    <property type="match status" value="1"/>
</dbReference>
<dbReference type="InterPro" id="IPR051369">
    <property type="entry name" value="GST_Theta"/>
</dbReference>
<dbReference type="EMBL" id="JAGRRH010000082">
    <property type="protein sequence ID" value="KAG7337492.1"/>
    <property type="molecule type" value="Genomic_DNA"/>
</dbReference>
<dbReference type="InterPro" id="IPR004045">
    <property type="entry name" value="Glutathione_S-Trfase_N"/>
</dbReference>
<gene>
    <name evidence="5" type="ORF">IV203_017603</name>
    <name evidence="6" type="ORF">IV203_030590</name>
</gene>
<dbReference type="CDD" id="cd00299">
    <property type="entry name" value="GST_C_family"/>
    <property type="match status" value="1"/>
</dbReference>
<dbReference type="InterPro" id="IPR040079">
    <property type="entry name" value="Glutathione_S-Trfase"/>
</dbReference>
<comment type="caution">
    <text evidence="6">The sequence shown here is derived from an EMBL/GenBank/DDBJ whole genome shotgun (WGS) entry which is preliminary data.</text>
</comment>
<dbReference type="PROSITE" id="PS50404">
    <property type="entry name" value="GST_NTER"/>
    <property type="match status" value="1"/>
</dbReference>
<comment type="subcellular location">
    <subcellularLocation>
        <location evidence="1">Cytoplasm</location>
    </subcellularLocation>
</comment>
<evidence type="ECO:0000259" key="4">
    <source>
        <dbReference type="PROSITE" id="PS50405"/>
    </source>
</evidence>
<reference evidence="6" key="2">
    <citation type="submission" date="2021-04" db="EMBL/GenBank/DDBJ databases">
        <authorList>
            <person name="Podell S."/>
        </authorList>
    </citation>
    <scope>NUCLEOTIDE SEQUENCE</scope>
    <source>
        <strain evidence="6">Hildebrandi</strain>
    </source>
</reference>
<feature type="domain" description="GST N-terminal" evidence="3">
    <location>
        <begin position="7"/>
        <end position="85"/>
    </location>
</feature>
<keyword evidence="7" id="KW-1185">Reference proteome</keyword>
<reference evidence="6" key="1">
    <citation type="journal article" date="2021" name="Sci. Rep.">
        <title>Diploid genomic architecture of Nitzschia inconspicua, an elite biomass production diatom.</title>
        <authorList>
            <person name="Oliver A."/>
            <person name="Podell S."/>
            <person name="Pinowska A."/>
            <person name="Traller J.C."/>
            <person name="Smith S.R."/>
            <person name="McClure R."/>
            <person name="Beliaev A."/>
            <person name="Bohutskyi P."/>
            <person name="Hill E.A."/>
            <person name="Rabines A."/>
            <person name="Zheng H."/>
            <person name="Allen L.Z."/>
            <person name="Kuo A."/>
            <person name="Grigoriev I.V."/>
            <person name="Allen A.E."/>
            <person name="Hazlebeck D."/>
            <person name="Allen E.E."/>
        </authorList>
    </citation>
    <scope>NUCLEOTIDE SEQUENCE</scope>
    <source>
        <strain evidence="6">Hildebrandi</strain>
    </source>
</reference>
<evidence type="ECO:0000256" key="1">
    <source>
        <dbReference type="ARBA" id="ARBA00004496"/>
    </source>
</evidence>
<accession>A0A9K3LTD0</accession>
<evidence type="ECO:0000256" key="2">
    <source>
        <dbReference type="ARBA" id="ARBA00022490"/>
    </source>
</evidence>
<dbReference type="Pfam" id="PF02798">
    <property type="entry name" value="GST_N"/>
    <property type="match status" value="1"/>
</dbReference>
<dbReference type="GO" id="GO:0005737">
    <property type="term" value="C:cytoplasm"/>
    <property type="evidence" value="ECO:0007669"/>
    <property type="project" value="UniProtKB-SubCell"/>
</dbReference>
<dbReference type="InterPro" id="IPR010987">
    <property type="entry name" value="Glutathione-S-Trfase_C-like"/>
</dbReference>
<dbReference type="CDD" id="cd00570">
    <property type="entry name" value="GST_N_family"/>
    <property type="match status" value="1"/>
</dbReference>
<dbReference type="SFLD" id="SFLDS00019">
    <property type="entry name" value="Glutathione_Transferase_(cytos"/>
    <property type="match status" value="1"/>
</dbReference>
<dbReference type="OrthoDB" id="37920at2759"/>
<proteinExistence type="predicted"/>
<dbReference type="AlphaFoldDB" id="A0A9K3LTD0"/>
<name>A0A9K3LTD0_9STRA</name>
<dbReference type="EMBL" id="JAGRRH010000006">
    <property type="protein sequence ID" value="KAG7367847.1"/>
    <property type="molecule type" value="Genomic_DNA"/>
</dbReference>
<dbReference type="PANTHER" id="PTHR43917:SF8">
    <property type="entry name" value="GH16740P-RELATED"/>
    <property type="match status" value="1"/>
</dbReference>
<evidence type="ECO:0000313" key="5">
    <source>
        <dbReference type="EMBL" id="KAG7337492.1"/>
    </source>
</evidence>
<feature type="domain" description="GST C-terminal" evidence="4">
    <location>
        <begin position="93"/>
        <end position="230"/>
    </location>
</feature>
<dbReference type="Proteomes" id="UP000693970">
    <property type="component" value="Unassembled WGS sequence"/>
</dbReference>
<evidence type="ECO:0000259" key="3">
    <source>
        <dbReference type="PROSITE" id="PS50404"/>
    </source>
</evidence>
<organism evidence="6 7">
    <name type="scientific">Nitzschia inconspicua</name>
    <dbReference type="NCBI Taxonomy" id="303405"/>
    <lineage>
        <taxon>Eukaryota</taxon>
        <taxon>Sar</taxon>
        <taxon>Stramenopiles</taxon>
        <taxon>Ochrophyta</taxon>
        <taxon>Bacillariophyta</taxon>
        <taxon>Bacillariophyceae</taxon>
        <taxon>Bacillariophycidae</taxon>
        <taxon>Bacillariales</taxon>
        <taxon>Bacillariaceae</taxon>
        <taxon>Nitzschia</taxon>
    </lineage>
</organism>
<keyword evidence="2" id="KW-0963">Cytoplasm</keyword>
<protein>
    <submittedName>
        <fullName evidence="6">Glutathione S-transferase, N-terminal domain containing protein</fullName>
    </submittedName>
</protein>